<name>A0A9P1DMP6_9DINO</name>
<dbReference type="EMBL" id="CAMXCT010005746">
    <property type="protein sequence ID" value="CAI4013179.1"/>
    <property type="molecule type" value="Genomic_DNA"/>
</dbReference>
<reference evidence="2" key="1">
    <citation type="submission" date="2022-10" db="EMBL/GenBank/DDBJ databases">
        <authorList>
            <person name="Chen Y."/>
            <person name="Dougan E. K."/>
            <person name="Chan C."/>
            <person name="Rhodes N."/>
            <person name="Thang M."/>
        </authorList>
    </citation>
    <scope>NUCLEOTIDE SEQUENCE</scope>
</reference>
<gene>
    <name evidence="2" type="ORF">C1SCF055_LOCUS38175</name>
</gene>
<dbReference type="EMBL" id="CAMXCT030005746">
    <property type="protein sequence ID" value="CAL4800491.1"/>
    <property type="molecule type" value="Genomic_DNA"/>
</dbReference>
<feature type="compositionally biased region" description="Acidic residues" evidence="1">
    <location>
        <begin position="847"/>
        <end position="862"/>
    </location>
</feature>
<comment type="caution">
    <text evidence="2">The sequence shown here is derived from an EMBL/GenBank/DDBJ whole genome shotgun (WGS) entry which is preliminary data.</text>
</comment>
<feature type="region of interest" description="Disordered" evidence="1">
    <location>
        <begin position="470"/>
        <end position="509"/>
    </location>
</feature>
<feature type="compositionally biased region" description="Basic and acidic residues" evidence="1">
    <location>
        <begin position="285"/>
        <end position="306"/>
    </location>
</feature>
<dbReference type="InterPro" id="IPR021109">
    <property type="entry name" value="Peptidase_aspartic_dom_sf"/>
</dbReference>
<protein>
    <submittedName>
        <fullName evidence="2">Uncharacterized protein</fullName>
    </submittedName>
</protein>
<dbReference type="EMBL" id="CAMXCT020005746">
    <property type="protein sequence ID" value="CAL1166554.1"/>
    <property type="molecule type" value="Genomic_DNA"/>
</dbReference>
<dbReference type="AlphaFoldDB" id="A0A9P1DMP6"/>
<evidence type="ECO:0000313" key="3">
    <source>
        <dbReference type="EMBL" id="CAL4800491.1"/>
    </source>
</evidence>
<evidence type="ECO:0000256" key="1">
    <source>
        <dbReference type="SAM" id="MobiDB-lite"/>
    </source>
</evidence>
<sequence>MSSSSDGTGATFSKETGASYVIPEEPGVSEMPQFVASVFLVSSPGYAVIDSGCGKTILGEHTLRQFQDIWSKDGTFNPEFKSETNVFKFGNCDRETSTKVVLMPIGLAGRYGTVQAAIVRGDAPLLLSRPALKKLGAVLDFDRDRMCLFSGAVEIDLTSNAAGQYVLDVMDFPKFEAKTVKTEVEKMGLRWVETELSQHPPELLVVCLPCTNAGGWFHINALRMPIHEVLKRPLLLKKQNAFCERLIRQQLALGLTCVEDACLVPDAAVFEALAVMEQVEQVVSGDKRRPAESSAEEPKPEEDIVETRGQADPSNLSFERSKLDSCLYFMREHGKLTGVLGAHVDDEGEFTGAHYRQDVATGIIHMTQRSFAEALNGSTLAAEAPAMVAATGTSEWTALLLLSWVPTNRMLADSLTKSAGDPTDLLRACIRNTTYQISPEETVLKLQAEERKSAQERAMLKELLARAAVPVDGSEPSSPGSFAFIDPSESGHAMTDASKRRGSDELLEGQPKRAYAALSPLGYPDGSDRQALRMTPHGQPIFLPEGMDSVETWGRNVIQFGRCMAKKGAEGLSYEESFSSADEENISYVEWAVKQVQGAKGLLLDLSLYLCVRRHQTAVTSQLPVIPGTSLTRTSDVDTLGAQCAGSFWTHVRNGVKESERLQLGSWLEEEQEFLGVDPARDPAMTVHVGWVAGISGSLIGAPEFVNVLSSIKALVGDCDNSEGILIEQCQRVLNVMFETVELATVKVQAVPYIHLQGVGATKTSISAEGKYHGATARPDLVDGEALNRVIALCLRAAAVGRRTPKLRDVRDAFEKPLRRHGPVTGPSPSVLDDALPIWNEDLPPVPEEDDEELEPVEEGDDSVWGVRPGIFDGDDTDGGGDVTVVAPDRNVRPRTEVPQPESDRGTALMPSRTESCKRISIGKCTYIARDCAA</sequence>
<feature type="non-terminal residue" evidence="2">
    <location>
        <position position="1"/>
    </location>
</feature>
<organism evidence="2">
    <name type="scientific">Cladocopium goreaui</name>
    <dbReference type="NCBI Taxonomy" id="2562237"/>
    <lineage>
        <taxon>Eukaryota</taxon>
        <taxon>Sar</taxon>
        <taxon>Alveolata</taxon>
        <taxon>Dinophyceae</taxon>
        <taxon>Suessiales</taxon>
        <taxon>Symbiodiniaceae</taxon>
        <taxon>Cladocopium</taxon>
    </lineage>
</organism>
<dbReference type="Gene3D" id="2.40.70.10">
    <property type="entry name" value="Acid Proteases"/>
    <property type="match status" value="1"/>
</dbReference>
<dbReference type="OrthoDB" id="10064933at2759"/>
<proteinExistence type="predicted"/>
<reference evidence="3 4" key="2">
    <citation type="submission" date="2024-05" db="EMBL/GenBank/DDBJ databases">
        <authorList>
            <person name="Chen Y."/>
            <person name="Shah S."/>
            <person name="Dougan E. K."/>
            <person name="Thang M."/>
            <person name="Chan C."/>
        </authorList>
    </citation>
    <scope>NUCLEOTIDE SEQUENCE [LARGE SCALE GENOMIC DNA]</scope>
</reference>
<dbReference type="Proteomes" id="UP001152797">
    <property type="component" value="Unassembled WGS sequence"/>
</dbReference>
<accession>A0A9P1DMP6</accession>
<feature type="region of interest" description="Disordered" evidence="1">
    <location>
        <begin position="842"/>
        <end position="912"/>
    </location>
</feature>
<evidence type="ECO:0000313" key="4">
    <source>
        <dbReference type="Proteomes" id="UP001152797"/>
    </source>
</evidence>
<keyword evidence="4" id="KW-1185">Reference proteome</keyword>
<evidence type="ECO:0000313" key="2">
    <source>
        <dbReference type="EMBL" id="CAI4013179.1"/>
    </source>
</evidence>
<feature type="region of interest" description="Disordered" evidence="1">
    <location>
        <begin position="284"/>
        <end position="312"/>
    </location>
</feature>